<protein>
    <recommendedName>
        <fullName evidence="4">Helix-turn-helix domain-containing protein</fullName>
    </recommendedName>
</protein>
<organism evidence="2 3">
    <name type="scientific">Actinobaculum suis</name>
    <dbReference type="NCBI Taxonomy" id="1657"/>
    <lineage>
        <taxon>Bacteria</taxon>
        <taxon>Bacillati</taxon>
        <taxon>Actinomycetota</taxon>
        <taxon>Actinomycetes</taxon>
        <taxon>Actinomycetales</taxon>
        <taxon>Actinomycetaceae</taxon>
        <taxon>Actinobaculum</taxon>
    </lineage>
</organism>
<proteinExistence type="predicted"/>
<evidence type="ECO:0000256" key="1">
    <source>
        <dbReference type="SAM" id="MobiDB-lite"/>
    </source>
</evidence>
<comment type="caution">
    <text evidence="2">The sequence shown here is derived from an EMBL/GenBank/DDBJ whole genome shotgun (WGS) entry which is preliminary data.</text>
</comment>
<feature type="region of interest" description="Disordered" evidence="1">
    <location>
        <begin position="195"/>
        <end position="277"/>
    </location>
</feature>
<dbReference type="EMBL" id="UYIO01000001">
    <property type="protein sequence ID" value="VDG75768.1"/>
    <property type="molecule type" value="Genomic_DNA"/>
</dbReference>
<accession>A0A7Z9C948</accession>
<name>A0A7Z9C948_9ACTO</name>
<evidence type="ECO:0008006" key="4">
    <source>
        <dbReference type="Google" id="ProtNLM"/>
    </source>
</evidence>
<dbReference type="Proteomes" id="UP000269974">
    <property type="component" value="Unassembled WGS sequence"/>
</dbReference>
<evidence type="ECO:0000313" key="2">
    <source>
        <dbReference type="EMBL" id="VDG75768.1"/>
    </source>
</evidence>
<dbReference type="SUPFAM" id="SSF46785">
    <property type="entry name" value="Winged helix' DNA-binding domain"/>
    <property type="match status" value="1"/>
</dbReference>
<gene>
    <name evidence="2" type="ORF">NCTC10327_00455</name>
</gene>
<evidence type="ECO:0000313" key="3">
    <source>
        <dbReference type="Proteomes" id="UP000269974"/>
    </source>
</evidence>
<feature type="region of interest" description="Disordered" evidence="1">
    <location>
        <begin position="112"/>
        <end position="133"/>
    </location>
</feature>
<dbReference type="Gene3D" id="1.10.10.10">
    <property type="entry name" value="Winged helix-like DNA-binding domain superfamily/Winged helix DNA-binding domain"/>
    <property type="match status" value="1"/>
</dbReference>
<sequence>MSWRASAWALDQVRGIGANCKLVLLSLCEFANDEQVTWRSMGEIAHRSECEVRTVKTHLKSLEEWGLITRTPRYRWCDSDAPSCASRGAHKHRSGTDYRVNMEVGDFDASKLEAPAGKPEPAENRPVDNSPVENLPVENLPVDNSTSAKFAPVEEVAESRGKVHKCKSFTCETGEGSTGANSRLPQVQKHVPIRSVNPHVDPPASHTLTGSNETGRVGSRSGLVAGGRESLQGGTDDVVAGAADAGPGGPGQDGPGLRVVADPSPGTSQALVASSGPAGGPVAGGLAGVGVDLGLVAACVPSRLREVLPPSALGRVCGLLREALRLGWKPIQIHTRLNMDPFPQDAKNPAGLVIFRVGQFTSEVPATARKARSHTNSLVDTSVPAGERASAPPAGWAELGEKLRANAALAHGPDPRKVDMGVVFMLQGQV</sequence>
<feature type="compositionally biased region" description="Low complexity" evidence="1">
    <location>
        <begin position="232"/>
        <end position="245"/>
    </location>
</feature>
<dbReference type="Pfam" id="PF13730">
    <property type="entry name" value="HTH_36"/>
    <property type="match status" value="1"/>
</dbReference>
<dbReference type="InterPro" id="IPR036390">
    <property type="entry name" value="WH_DNA-bd_sf"/>
</dbReference>
<reference evidence="2 3" key="1">
    <citation type="submission" date="2018-11" db="EMBL/GenBank/DDBJ databases">
        <authorList>
            <consortium name="Pathogen Informatics"/>
        </authorList>
    </citation>
    <scope>NUCLEOTIDE SEQUENCE [LARGE SCALE GENOMIC DNA]</scope>
    <source>
        <strain evidence="2 3">NCTC10327</strain>
    </source>
</reference>
<dbReference type="AlphaFoldDB" id="A0A7Z9C948"/>
<dbReference type="RefSeq" id="WP_185933709.1">
    <property type="nucleotide sequence ID" value="NZ_UYIO01000001.1"/>
</dbReference>
<dbReference type="InterPro" id="IPR036388">
    <property type="entry name" value="WH-like_DNA-bd_sf"/>
</dbReference>